<feature type="domain" description="DhaL" evidence="3">
    <location>
        <begin position="5"/>
        <end position="203"/>
    </location>
</feature>
<name>A0A318KPS1_9FIRM</name>
<dbReference type="InterPro" id="IPR036117">
    <property type="entry name" value="DhaL_dom_sf"/>
</dbReference>
<evidence type="ECO:0000259" key="3">
    <source>
        <dbReference type="PROSITE" id="PS51480"/>
    </source>
</evidence>
<dbReference type="Pfam" id="PF02734">
    <property type="entry name" value="Dak2"/>
    <property type="match status" value="1"/>
</dbReference>
<keyword evidence="5" id="KW-1185">Reference proteome</keyword>
<proteinExistence type="predicted"/>
<dbReference type="GO" id="GO:0004371">
    <property type="term" value="F:glycerone kinase activity"/>
    <property type="evidence" value="ECO:0007669"/>
    <property type="project" value="InterPro"/>
</dbReference>
<dbReference type="STRING" id="1034346.GCA_000313565_00736"/>
<dbReference type="SUPFAM" id="SSF101473">
    <property type="entry name" value="DhaL-like"/>
    <property type="match status" value="1"/>
</dbReference>
<comment type="caution">
    <text evidence="4">The sequence shown here is derived from an EMBL/GenBank/DDBJ whole genome shotgun (WGS) entry which is preliminary data.</text>
</comment>
<dbReference type="PROSITE" id="PS51480">
    <property type="entry name" value="DHAL"/>
    <property type="match status" value="1"/>
</dbReference>
<dbReference type="RefSeq" id="WP_022937045.1">
    <property type="nucleotide sequence ID" value="NZ_CABKRQ010000002.1"/>
</dbReference>
<dbReference type="Gene3D" id="1.25.40.340">
    <property type="match status" value="1"/>
</dbReference>
<evidence type="ECO:0000313" key="4">
    <source>
        <dbReference type="EMBL" id="PXX79670.1"/>
    </source>
</evidence>
<dbReference type="Proteomes" id="UP000247612">
    <property type="component" value="Unassembled WGS sequence"/>
</dbReference>
<dbReference type="InterPro" id="IPR004007">
    <property type="entry name" value="DhaL_dom"/>
</dbReference>
<dbReference type="GO" id="GO:0005829">
    <property type="term" value="C:cytosol"/>
    <property type="evidence" value="ECO:0007669"/>
    <property type="project" value="TreeGrafter"/>
</dbReference>
<evidence type="ECO:0000256" key="2">
    <source>
        <dbReference type="ARBA" id="ARBA00022777"/>
    </source>
</evidence>
<organism evidence="4 5">
    <name type="scientific">Dielma fastidiosa</name>
    <dbReference type="NCBI Taxonomy" id="1034346"/>
    <lineage>
        <taxon>Bacteria</taxon>
        <taxon>Bacillati</taxon>
        <taxon>Bacillota</taxon>
        <taxon>Erysipelotrichia</taxon>
        <taxon>Erysipelotrichales</taxon>
        <taxon>Erysipelotrichaceae</taxon>
        <taxon>Dielma</taxon>
    </lineage>
</organism>
<sequence length="210" mass="22557">MLDKTFIEKLFTQWDVIFQANIETLTELDSVGGDGDLGIVMGDGFKAADQFVHDSMETDLGKLFYQAGKCFNNAASSSMGTLLSSGFMNIGKKLKGKTALANEELLLLVREMAAGVKQTGKAEEGEKTFLDAIYPAARSIEDNLTSAPIDFLTAGYQAACQGVDDAAKMEAKHGRLAFRKADSIGIIDPGTVVAKLYIEGLLKTIASEQQ</sequence>
<keyword evidence="2 4" id="KW-0418">Kinase</keyword>
<dbReference type="AlphaFoldDB" id="A0A318KPS1"/>
<keyword evidence="1" id="KW-0808">Transferase</keyword>
<gene>
    <name evidence="4" type="ORF">DES51_105144</name>
</gene>
<dbReference type="OrthoDB" id="9800291at2"/>
<dbReference type="InterPro" id="IPR050861">
    <property type="entry name" value="Dihydroxyacetone_Kinase"/>
</dbReference>
<dbReference type="PANTHER" id="PTHR28629:SF4">
    <property type="entry name" value="TRIOKINASE_FMN CYCLASE"/>
    <property type="match status" value="1"/>
</dbReference>
<dbReference type="GO" id="GO:0019563">
    <property type="term" value="P:glycerol catabolic process"/>
    <property type="evidence" value="ECO:0007669"/>
    <property type="project" value="TreeGrafter"/>
</dbReference>
<evidence type="ECO:0000256" key="1">
    <source>
        <dbReference type="ARBA" id="ARBA00022679"/>
    </source>
</evidence>
<reference evidence="4 5" key="1">
    <citation type="submission" date="2018-05" db="EMBL/GenBank/DDBJ databases">
        <title>Genomic Encyclopedia of Type Strains, Phase IV (KMG-IV): sequencing the most valuable type-strain genomes for metagenomic binning, comparative biology and taxonomic classification.</title>
        <authorList>
            <person name="Goeker M."/>
        </authorList>
    </citation>
    <scope>NUCLEOTIDE SEQUENCE [LARGE SCALE GENOMIC DNA]</scope>
    <source>
        <strain evidence="4 5">JC118</strain>
    </source>
</reference>
<protein>
    <submittedName>
        <fullName evidence="4">Dihydroxyacetone kinase-like protein</fullName>
    </submittedName>
</protein>
<evidence type="ECO:0000313" key="5">
    <source>
        <dbReference type="Proteomes" id="UP000247612"/>
    </source>
</evidence>
<accession>A0A318KPS1</accession>
<dbReference type="SMART" id="SM01120">
    <property type="entry name" value="Dak2"/>
    <property type="match status" value="1"/>
</dbReference>
<dbReference type="EMBL" id="QJKH01000005">
    <property type="protein sequence ID" value="PXX79670.1"/>
    <property type="molecule type" value="Genomic_DNA"/>
</dbReference>
<dbReference type="PANTHER" id="PTHR28629">
    <property type="entry name" value="TRIOKINASE/FMN CYCLASE"/>
    <property type="match status" value="1"/>
</dbReference>